<reference evidence="2" key="1">
    <citation type="journal article" date="2023" name="Mol. Phylogenet. Evol.">
        <title>Genome-scale phylogeny and comparative genomics of the fungal order Sordariales.</title>
        <authorList>
            <person name="Hensen N."/>
            <person name="Bonometti L."/>
            <person name="Westerberg I."/>
            <person name="Brannstrom I.O."/>
            <person name="Guillou S."/>
            <person name="Cros-Aarteil S."/>
            <person name="Calhoun S."/>
            <person name="Haridas S."/>
            <person name="Kuo A."/>
            <person name="Mondo S."/>
            <person name="Pangilinan J."/>
            <person name="Riley R."/>
            <person name="LaButti K."/>
            <person name="Andreopoulos B."/>
            <person name="Lipzen A."/>
            <person name="Chen C."/>
            <person name="Yan M."/>
            <person name="Daum C."/>
            <person name="Ng V."/>
            <person name="Clum A."/>
            <person name="Steindorff A."/>
            <person name="Ohm R.A."/>
            <person name="Martin F."/>
            <person name="Silar P."/>
            <person name="Natvig D.O."/>
            <person name="Lalanne C."/>
            <person name="Gautier V."/>
            <person name="Ament-Velasquez S.L."/>
            <person name="Kruys A."/>
            <person name="Hutchinson M.I."/>
            <person name="Powell A.J."/>
            <person name="Barry K."/>
            <person name="Miller A.N."/>
            <person name="Grigoriev I.V."/>
            <person name="Debuchy R."/>
            <person name="Gladieux P."/>
            <person name="Hiltunen Thoren M."/>
            <person name="Johannesson H."/>
        </authorList>
    </citation>
    <scope>NUCLEOTIDE SEQUENCE</scope>
    <source>
        <strain evidence="2">PSN324</strain>
    </source>
</reference>
<comment type="caution">
    <text evidence="2">The sequence shown here is derived from an EMBL/GenBank/DDBJ whole genome shotgun (WGS) entry which is preliminary data.</text>
</comment>
<reference evidence="2" key="2">
    <citation type="submission" date="2023-06" db="EMBL/GenBank/DDBJ databases">
        <authorList>
            <consortium name="Lawrence Berkeley National Laboratory"/>
            <person name="Mondo S.J."/>
            <person name="Hensen N."/>
            <person name="Bonometti L."/>
            <person name="Westerberg I."/>
            <person name="Brannstrom I.O."/>
            <person name="Guillou S."/>
            <person name="Cros-Aarteil S."/>
            <person name="Calhoun S."/>
            <person name="Haridas S."/>
            <person name="Kuo A."/>
            <person name="Pangilinan J."/>
            <person name="Riley R."/>
            <person name="Labutti K."/>
            <person name="Andreopoulos B."/>
            <person name="Lipzen A."/>
            <person name="Chen C."/>
            <person name="Yanf M."/>
            <person name="Daum C."/>
            <person name="Ng V."/>
            <person name="Clum A."/>
            <person name="Steindorff A."/>
            <person name="Ohm R."/>
            <person name="Martin F."/>
            <person name="Silar P."/>
            <person name="Natvig D."/>
            <person name="Lalanne C."/>
            <person name="Gautier V."/>
            <person name="Ament-Velasquez S.L."/>
            <person name="Kruys A."/>
            <person name="Hutchinson M.I."/>
            <person name="Powell A.J."/>
            <person name="Barry K."/>
            <person name="Miller A.N."/>
            <person name="Grigoriev I.V."/>
            <person name="Debuchy R."/>
            <person name="Gladieux P."/>
            <person name="Thoren M.H."/>
            <person name="Johannesson H."/>
        </authorList>
    </citation>
    <scope>NUCLEOTIDE SEQUENCE</scope>
    <source>
        <strain evidence="2">PSN324</strain>
    </source>
</reference>
<evidence type="ECO:0000256" key="1">
    <source>
        <dbReference type="SAM" id="Phobius"/>
    </source>
</evidence>
<keyword evidence="3" id="KW-1185">Reference proteome</keyword>
<proteinExistence type="predicted"/>
<protein>
    <submittedName>
        <fullName evidence="2">Uncharacterized protein</fullName>
    </submittedName>
</protein>
<organism evidence="2 3">
    <name type="scientific">Cladorrhinum samala</name>
    <dbReference type="NCBI Taxonomy" id="585594"/>
    <lineage>
        <taxon>Eukaryota</taxon>
        <taxon>Fungi</taxon>
        <taxon>Dikarya</taxon>
        <taxon>Ascomycota</taxon>
        <taxon>Pezizomycotina</taxon>
        <taxon>Sordariomycetes</taxon>
        <taxon>Sordariomycetidae</taxon>
        <taxon>Sordariales</taxon>
        <taxon>Podosporaceae</taxon>
        <taxon>Cladorrhinum</taxon>
    </lineage>
</organism>
<name>A0AAV9HNP5_9PEZI</name>
<evidence type="ECO:0000313" key="3">
    <source>
        <dbReference type="Proteomes" id="UP001321749"/>
    </source>
</evidence>
<keyword evidence="1" id="KW-1133">Transmembrane helix</keyword>
<keyword evidence="1" id="KW-0472">Membrane</keyword>
<evidence type="ECO:0000313" key="2">
    <source>
        <dbReference type="EMBL" id="KAK4461963.1"/>
    </source>
</evidence>
<dbReference type="Proteomes" id="UP001321749">
    <property type="component" value="Unassembled WGS sequence"/>
</dbReference>
<keyword evidence="1" id="KW-0812">Transmembrane</keyword>
<feature type="transmembrane region" description="Helical" evidence="1">
    <location>
        <begin position="146"/>
        <end position="163"/>
    </location>
</feature>
<feature type="transmembrane region" description="Helical" evidence="1">
    <location>
        <begin position="227"/>
        <end position="248"/>
    </location>
</feature>
<dbReference type="AlphaFoldDB" id="A0AAV9HNP5"/>
<feature type="transmembrane region" description="Helical" evidence="1">
    <location>
        <begin position="169"/>
        <end position="187"/>
    </location>
</feature>
<feature type="transmembrane region" description="Helical" evidence="1">
    <location>
        <begin position="199"/>
        <end position="221"/>
    </location>
</feature>
<dbReference type="EMBL" id="MU864980">
    <property type="protein sequence ID" value="KAK4461963.1"/>
    <property type="molecule type" value="Genomic_DNA"/>
</dbReference>
<accession>A0AAV9HNP5</accession>
<gene>
    <name evidence="2" type="ORF">QBC42DRAFT_226132</name>
</gene>
<sequence length="350" mass="39489">MAETSVPSINSWFPQGIEANQGWRVDTVTLALLALVGDLRSEEFTRAATASRLIVLPRLVPAMQLLNAARPARLPQMETRILDLSAKAEKEKAPYFVDTLHVFKKIPMYGFKVLEVRHKIDRNKIVPGSGRPVTTSVRPSHLVDGLLLLGFLLTLGLAVGAAASRDGAALLAICLMGFASSIIGYASSWKLKHYDEVSGLRYGVMMAIGHITLMLSVIMLGNCKWRSQIMIAAAYVLLNVLYWGASLLPRQRFWDMSRYEVRDVTPEDASGADIYANERDADDCPSHTRSLWYAMREVGECWWAEKWLYFPKRPDKVKQWVDEAEHALANRNREWRAGGRQKELEEEKQQ</sequence>